<organism evidence="4 5">
    <name type="scientific">Acidihalobacter yilgarnensis</name>
    <dbReference type="NCBI Taxonomy" id="2819280"/>
    <lineage>
        <taxon>Bacteria</taxon>
        <taxon>Pseudomonadati</taxon>
        <taxon>Pseudomonadota</taxon>
        <taxon>Gammaproteobacteria</taxon>
        <taxon>Chromatiales</taxon>
        <taxon>Ectothiorhodospiraceae</taxon>
        <taxon>Acidihalobacter</taxon>
    </lineage>
</organism>
<dbReference type="PANTHER" id="PTHR44757">
    <property type="entry name" value="DIGUANYLATE CYCLASE DGCP"/>
    <property type="match status" value="1"/>
</dbReference>
<dbReference type="SMART" id="SM00052">
    <property type="entry name" value="EAL"/>
    <property type="match status" value="1"/>
</dbReference>
<dbReference type="CDD" id="cd01948">
    <property type="entry name" value="EAL"/>
    <property type="match status" value="1"/>
</dbReference>
<dbReference type="CDD" id="cd01949">
    <property type="entry name" value="GGDEF"/>
    <property type="match status" value="1"/>
</dbReference>
<dbReference type="InterPro" id="IPR043128">
    <property type="entry name" value="Rev_trsase/Diguanyl_cyclase"/>
</dbReference>
<dbReference type="Pfam" id="PF00563">
    <property type="entry name" value="EAL"/>
    <property type="match status" value="1"/>
</dbReference>
<feature type="domain" description="PAS" evidence="1">
    <location>
        <begin position="8"/>
        <end position="52"/>
    </location>
</feature>
<dbReference type="PROSITE" id="PS50112">
    <property type="entry name" value="PAS"/>
    <property type="match status" value="1"/>
</dbReference>
<dbReference type="InterPro" id="IPR013656">
    <property type="entry name" value="PAS_4"/>
</dbReference>
<dbReference type="NCBIfam" id="TIGR00229">
    <property type="entry name" value="sensory_box"/>
    <property type="match status" value="1"/>
</dbReference>
<evidence type="ECO:0000313" key="4">
    <source>
        <dbReference type="EMBL" id="AOU99437.1"/>
    </source>
</evidence>
<reference evidence="5" key="1">
    <citation type="submission" date="2016-09" db="EMBL/GenBank/DDBJ databases">
        <title>Acidihalobacter prosperus F5.</title>
        <authorList>
            <person name="Khaleque H.N."/>
            <person name="Ramsay J.P."/>
            <person name="Kaksonen A.H."/>
            <person name="Boxall N.J."/>
            <person name="Watkin E.L.J."/>
        </authorList>
    </citation>
    <scope>NUCLEOTIDE SEQUENCE [LARGE SCALE GENOMIC DNA]</scope>
    <source>
        <strain evidence="5">F5</strain>
    </source>
</reference>
<evidence type="ECO:0000259" key="3">
    <source>
        <dbReference type="PROSITE" id="PS50887"/>
    </source>
</evidence>
<keyword evidence="5" id="KW-1185">Reference proteome</keyword>
<dbReference type="EMBL" id="CP017415">
    <property type="protein sequence ID" value="AOU99437.1"/>
    <property type="molecule type" value="Genomic_DNA"/>
</dbReference>
<protein>
    <recommendedName>
        <fullName evidence="6">Diguanylate cyclase</fullName>
    </recommendedName>
</protein>
<feature type="domain" description="EAL" evidence="2">
    <location>
        <begin position="311"/>
        <end position="566"/>
    </location>
</feature>
<dbReference type="PROSITE" id="PS50887">
    <property type="entry name" value="GGDEF"/>
    <property type="match status" value="1"/>
</dbReference>
<dbReference type="Proteomes" id="UP000095401">
    <property type="component" value="Chromosome"/>
</dbReference>
<dbReference type="Gene3D" id="3.30.450.20">
    <property type="entry name" value="PAS domain"/>
    <property type="match status" value="1"/>
</dbReference>
<sequence length="573" mass="63286">MEGELAHSREQAEIALSSITDAVITTDTEMRVQFMNPVASRLTGWPMAAAIGHPLSEIAPLLDERTQKPLPTEAKRPTTQMANAMVGLLLARDGRNHAVEIRLSALTRRNAIPGGLALVLRDLSRERELETALDYQSTRDPLTGLFNRRSFETYLRQWLSLCQPGSPNGALCQVDLNHFKLVNDTAGHRAGDELLRQFAWLLGTALPSGTVLARLGADEFGILLLPNAEMAPQQVAEHLIEAARAFEFAWEQQHFNIGASIGLVMVTDARQDAGDLLIKADLACLAAKDKGRNNLHVYEAGDVAIAQRSGQMLWLTRLQEALHDDRFVLYTQPMLPLDDTARPREMHEFLLRMHLDDGSLASPDLFIPAAERYQLMAELDRRVIDLALALVARSAGNLHDTLYSINLSGQSVGDPHLANYIFDRLRRHGVSPGQICFEITETAAITNMHGAQTLIRQLRARGVRFALDDFGAGLSSFTYLKRLPVDFLKIEGEFVRGMLQDQTDRSLVESFCEIGRAFGLLIIAESVEDEATLSLLREIGVDYVQGYHIGRPRPSPFAPPARALSADPGTPAV</sequence>
<dbReference type="Gene3D" id="3.20.20.450">
    <property type="entry name" value="EAL domain"/>
    <property type="match status" value="1"/>
</dbReference>
<evidence type="ECO:0000313" key="5">
    <source>
        <dbReference type="Proteomes" id="UP000095401"/>
    </source>
</evidence>
<gene>
    <name evidence="4" type="ORF">BI364_00520</name>
</gene>
<dbReference type="InterPro" id="IPR000160">
    <property type="entry name" value="GGDEF_dom"/>
</dbReference>
<dbReference type="InterPro" id="IPR029787">
    <property type="entry name" value="Nucleotide_cyclase"/>
</dbReference>
<dbReference type="SMART" id="SM00267">
    <property type="entry name" value="GGDEF"/>
    <property type="match status" value="1"/>
</dbReference>
<dbReference type="InterPro" id="IPR035965">
    <property type="entry name" value="PAS-like_dom_sf"/>
</dbReference>
<dbReference type="Pfam" id="PF08448">
    <property type="entry name" value="PAS_4"/>
    <property type="match status" value="1"/>
</dbReference>
<dbReference type="InterPro" id="IPR035919">
    <property type="entry name" value="EAL_sf"/>
</dbReference>
<dbReference type="InterPro" id="IPR052155">
    <property type="entry name" value="Biofilm_reg_signaling"/>
</dbReference>
<dbReference type="InterPro" id="IPR000014">
    <property type="entry name" value="PAS"/>
</dbReference>
<dbReference type="SUPFAM" id="SSF55073">
    <property type="entry name" value="Nucleotide cyclase"/>
    <property type="match status" value="1"/>
</dbReference>
<evidence type="ECO:0000259" key="2">
    <source>
        <dbReference type="PROSITE" id="PS50883"/>
    </source>
</evidence>
<dbReference type="AlphaFoldDB" id="A0A1D8ISQ8"/>
<dbReference type="CDD" id="cd00130">
    <property type="entry name" value="PAS"/>
    <property type="match status" value="1"/>
</dbReference>
<dbReference type="PANTHER" id="PTHR44757:SF4">
    <property type="entry name" value="DIGUANYLATE CYCLASE DGCE-RELATED"/>
    <property type="match status" value="1"/>
</dbReference>
<dbReference type="SUPFAM" id="SSF55785">
    <property type="entry name" value="PYP-like sensor domain (PAS domain)"/>
    <property type="match status" value="1"/>
</dbReference>
<accession>A0A1D8ISQ8</accession>
<dbReference type="Pfam" id="PF00990">
    <property type="entry name" value="GGDEF"/>
    <property type="match status" value="1"/>
</dbReference>
<proteinExistence type="predicted"/>
<dbReference type="InterPro" id="IPR001633">
    <property type="entry name" value="EAL_dom"/>
</dbReference>
<dbReference type="KEGG" id="aprs:BI364_00520"/>
<name>A0A1D8ISQ8_9GAMM</name>
<feature type="domain" description="GGDEF" evidence="3">
    <location>
        <begin position="167"/>
        <end position="300"/>
    </location>
</feature>
<evidence type="ECO:0000259" key="1">
    <source>
        <dbReference type="PROSITE" id="PS50112"/>
    </source>
</evidence>
<dbReference type="SMART" id="SM00091">
    <property type="entry name" value="PAS"/>
    <property type="match status" value="1"/>
</dbReference>
<dbReference type="PROSITE" id="PS50883">
    <property type="entry name" value="EAL"/>
    <property type="match status" value="1"/>
</dbReference>
<evidence type="ECO:0008006" key="6">
    <source>
        <dbReference type="Google" id="ProtNLM"/>
    </source>
</evidence>
<dbReference type="NCBIfam" id="TIGR00254">
    <property type="entry name" value="GGDEF"/>
    <property type="match status" value="1"/>
</dbReference>
<dbReference type="SUPFAM" id="SSF141868">
    <property type="entry name" value="EAL domain-like"/>
    <property type="match status" value="1"/>
</dbReference>
<dbReference type="Gene3D" id="3.30.70.270">
    <property type="match status" value="1"/>
</dbReference>